<reference evidence="4 5" key="1">
    <citation type="submission" date="2023-07" db="EMBL/GenBank/DDBJ databases">
        <title>Sequencing the genomes of 1000 actinobacteria strains.</title>
        <authorList>
            <person name="Klenk H.-P."/>
        </authorList>
    </citation>
    <scope>NUCLEOTIDE SEQUENCE [LARGE SCALE GENOMIC DNA]</scope>
    <source>
        <strain evidence="4 5">DSM 46740</strain>
    </source>
</reference>
<accession>A0ABT9QR84</accession>
<sequence length="191" mass="20657">MLSRAHRAALAVAAAAITTSFTLVPAHAEPSPQYGAAESVAPSSLDLRLRHGYVSSPKSRQAACAARYVSCGLASTQPQSVKGVKNLRRCSGNNPAFRELDDETKPWPATKVKSNIVTFTWVLTAAYRTGTWDYYIGNTRIARFDNQGAVPTSPVAHTVDLGGRTGRLKVLAVWNIADTDDAYYSCVDLQR</sequence>
<dbReference type="Gene3D" id="2.70.50.50">
    <property type="entry name" value="chitin-binding protein cbp21"/>
    <property type="match status" value="1"/>
</dbReference>
<dbReference type="InterPro" id="IPR004302">
    <property type="entry name" value="Cellulose/chitin-bd_N"/>
</dbReference>
<dbReference type="InterPro" id="IPR014756">
    <property type="entry name" value="Ig_E-set"/>
</dbReference>
<evidence type="ECO:0000256" key="1">
    <source>
        <dbReference type="ARBA" id="ARBA00022729"/>
    </source>
</evidence>
<feature type="domain" description="Chitin-binding type-4" evidence="3">
    <location>
        <begin position="51"/>
        <end position="189"/>
    </location>
</feature>
<keyword evidence="1 2" id="KW-0732">Signal</keyword>
<dbReference type="RefSeq" id="WP_307567022.1">
    <property type="nucleotide sequence ID" value="NZ_JAUSQU010000001.1"/>
</dbReference>
<evidence type="ECO:0000256" key="2">
    <source>
        <dbReference type="SAM" id="SignalP"/>
    </source>
</evidence>
<protein>
    <submittedName>
        <fullName evidence="4">Chitin-binding protein</fullName>
    </submittedName>
</protein>
<proteinExistence type="predicted"/>
<dbReference type="Proteomes" id="UP001225356">
    <property type="component" value="Unassembled WGS sequence"/>
</dbReference>
<evidence type="ECO:0000313" key="4">
    <source>
        <dbReference type="EMBL" id="MDP9849263.1"/>
    </source>
</evidence>
<dbReference type="EMBL" id="JAUSQU010000001">
    <property type="protein sequence ID" value="MDP9849263.1"/>
    <property type="molecule type" value="Genomic_DNA"/>
</dbReference>
<evidence type="ECO:0000313" key="5">
    <source>
        <dbReference type="Proteomes" id="UP001225356"/>
    </source>
</evidence>
<evidence type="ECO:0000259" key="3">
    <source>
        <dbReference type="Pfam" id="PF03067"/>
    </source>
</evidence>
<dbReference type="PANTHER" id="PTHR34823">
    <property type="entry name" value="GLCNAC-BINDING PROTEIN A"/>
    <property type="match status" value="1"/>
</dbReference>
<comment type="caution">
    <text evidence="4">The sequence shown here is derived from an EMBL/GenBank/DDBJ whole genome shotgun (WGS) entry which is preliminary data.</text>
</comment>
<dbReference type="InterPro" id="IPR051024">
    <property type="entry name" value="GlcNAc_Chitin_IntDeg"/>
</dbReference>
<dbReference type="Pfam" id="PF03067">
    <property type="entry name" value="LPMO_10"/>
    <property type="match status" value="1"/>
</dbReference>
<gene>
    <name evidence="4" type="ORF">J2853_008474</name>
</gene>
<dbReference type="SUPFAM" id="SSF81296">
    <property type="entry name" value="E set domains"/>
    <property type="match status" value="1"/>
</dbReference>
<name>A0ABT9QR84_9ACTN</name>
<keyword evidence="5" id="KW-1185">Reference proteome</keyword>
<feature type="chain" id="PRO_5046982042" evidence="2">
    <location>
        <begin position="29"/>
        <end position="191"/>
    </location>
</feature>
<organism evidence="4 5">
    <name type="scientific">Streptosporangium lutulentum</name>
    <dbReference type="NCBI Taxonomy" id="1461250"/>
    <lineage>
        <taxon>Bacteria</taxon>
        <taxon>Bacillati</taxon>
        <taxon>Actinomycetota</taxon>
        <taxon>Actinomycetes</taxon>
        <taxon>Streptosporangiales</taxon>
        <taxon>Streptosporangiaceae</taxon>
        <taxon>Streptosporangium</taxon>
    </lineage>
</organism>
<dbReference type="CDD" id="cd21177">
    <property type="entry name" value="LPMO_AA10"/>
    <property type="match status" value="1"/>
</dbReference>
<dbReference type="PANTHER" id="PTHR34823:SF1">
    <property type="entry name" value="CHITIN-BINDING TYPE-4 DOMAIN-CONTAINING PROTEIN"/>
    <property type="match status" value="1"/>
</dbReference>
<feature type="signal peptide" evidence="2">
    <location>
        <begin position="1"/>
        <end position="28"/>
    </location>
</feature>